<accession>A0ABR4MWZ1</accession>
<dbReference type="CDD" id="cd01433">
    <property type="entry name" value="Ribosomal_L16_L10e"/>
    <property type="match status" value="1"/>
</dbReference>
<dbReference type="PANTHER" id="PTHR12220:SF13">
    <property type="entry name" value="LARGE RIBOSOMAL SUBUNIT PROTEIN UL16M"/>
    <property type="match status" value="1"/>
</dbReference>
<dbReference type="NCBIfam" id="TIGR01164">
    <property type="entry name" value="rplP_bact"/>
    <property type="match status" value="1"/>
</dbReference>
<name>A0ABR4MWZ1_9FUNG</name>
<organism evidence="5 6">
    <name type="scientific">Polyrhizophydium stewartii</name>
    <dbReference type="NCBI Taxonomy" id="2732419"/>
    <lineage>
        <taxon>Eukaryota</taxon>
        <taxon>Fungi</taxon>
        <taxon>Fungi incertae sedis</taxon>
        <taxon>Chytridiomycota</taxon>
        <taxon>Chytridiomycota incertae sedis</taxon>
        <taxon>Chytridiomycetes</taxon>
        <taxon>Rhizophydiales</taxon>
        <taxon>Rhizophydiales incertae sedis</taxon>
        <taxon>Polyrhizophydium</taxon>
    </lineage>
</organism>
<keyword evidence="6" id="KW-1185">Reference proteome</keyword>
<sequence>MLIARPTGVGRIAHGLAAASRGLCGGSRMPGSAAHALARPSLLPAALAPRTSPLAPAVSPLLAAPLGGHTQRRFAVVNLRPKNPKYRKAFKGFFKTRSGGSIRGTTVVWGEYGLQAFEGGRLKDKQLDSVRTMVRRVLKPEKGARFNLRIMPHRPVTAKGAQTRMGKGKGAVDYYATWVSPGAVLFEIKGARREVALKALDVAAQALPIRTRVVEKNPDMPYAPRLLPYFVLKRIRDEEFAKFGAIKGKIRRAAARRARRAAIKKN</sequence>
<keyword evidence="2 4" id="KW-0689">Ribosomal protein</keyword>
<evidence type="ECO:0000313" key="5">
    <source>
        <dbReference type="EMBL" id="KAL2911770.1"/>
    </source>
</evidence>
<dbReference type="PRINTS" id="PR00060">
    <property type="entry name" value="RIBOSOMALL16"/>
</dbReference>
<comment type="caution">
    <text evidence="5">The sequence shown here is derived from an EMBL/GenBank/DDBJ whole genome shotgun (WGS) entry which is preliminary data.</text>
</comment>
<reference evidence="5 6" key="1">
    <citation type="submission" date="2023-09" db="EMBL/GenBank/DDBJ databases">
        <title>Pangenome analysis of Batrachochytrium dendrobatidis and related Chytrids.</title>
        <authorList>
            <person name="Yacoub M.N."/>
            <person name="Stajich J.E."/>
            <person name="James T.Y."/>
        </authorList>
    </citation>
    <scope>NUCLEOTIDE SEQUENCE [LARGE SCALE GENOMIC DNA]</scope>
    <source>
        <strain evidence="5 6">JEL0888</strain>
    </source>
</reference>
<dbReference type="Gene3D" id="3.90.1170.10">
    <property type="entry name" value="Ribosomal protein L10e/L16"/>
    <property type="match status" value="1"/>
</dbReference>
<evidence type="ECO:0000256" key="1">
    <source>
        <dbReference type="ARBA" id="ARBA00008931"/>
    </source>
</evidence>
<dbReference type="InterPro" id="IPR036920">
    <property type="entry name" value="Ribosomal_uL16_sf"/>
</dbReference>
<evidence type="ECO:0000256" key="2">
    <source>
        <dbReference type="ARBA" id="ARBA00022980"/>
    </source>
</evidence>
<evidence type="ECO:0000256" key="4">
    <source>
        <dbReference type="RuleBase" id="RU004413"/>
    </source>
</evidence>
<gene>
    <name evidence="5" type="primary">mrpl16</name>
    <name evidence="5" type="ORF">HK105_208773</name>
</gene>
<dbReference type="InterPro" id="IPR000114">
    <property type="entry name" value="Ribosomal_uL16_bact-type"/>
</dbReference>
<dbReference type="Proteomes" id="UP001527925">
    <property type="component" value="Unassembled WGS sequence"/>
</dbReference>
<evidence type="ECO:0000313" key="6">
    <source>
        <dbReference type="Proteomes" id="UP001527925"/>
    </source>
</evidence>
<evidence type="ECO:0000256" key="3">
    <source>
        <dbReference type="ARBA" id="ARBA00023274"/>
    </source>
</evidence>
<dbReference type="SUPFAM" id="SSF54686">
    <property type="entry name" value="Ribosomal protein L16p/L10e"/>
    <property type="match status" value="1"/>
</dbReference>
<dbReference type="GO" id="GO:0005840">
    <property type="term" value="C:ribosome"/>
    <property type="evidence" value="ECO:0007669"/>
    <property type="project" value="UniProtKB-KW"/>
</dbReference>
<protein>
    <submittedName>
        <fullName evidence="5">39S ribosomal protein L16, mitochondrial</fullName>
    </submittedName>
</protein>
<dbReference type="InterPro" id="IPR016180">
    <property type="entry name" value="Ribosomal_uL16_dom"/>
</dbReference>
<keyword evidence="3 4" id="KW-0687">Ribonucleoprotein</keyword>
<dbReference type="PANTHER" id="PTHR12220">
    <property type="entry name" value="50S/60S RIBOSOMAL PROTEIN L16"/>
    <property type="match status" value="1"/>
</dbReference>
<comment type="similarity">
    <text evidence="1 4">Belongs to the universal ribosomal protein uL16 family.</text>
</comment>
<dbReference type="InterPro" id="IPR047873">
    <property type="entry name" value="Ribosomal_uL16"/>
</dbReference>
<proteinExistence type="inferred from homology"/>
<dbReference type="EMBL" id="JADGIZ020000088">
    <property type="protein sequence ID" value="KAL2911770.1"/>
    <property type="molecule type" value="Genomic_DNA"/>
</dbReference>
<dbReference type="Pfam" id="PF00252">
    <property type="entry name" value="Ribosomal_L16"/>
    <property type="match status" value="1"/>
</dbReference>